<dbReference type="PANTHER" id="PTHR33271">
    <property type="entry name" value="OS04G0445200 PROTEIN"/>
    <property type="match status" value="1"/>
</dbReference>
<protein>
    <recommendedName>
        <fullName evidence="1">(S)-ureidoglycine aminohydrolase cupin domain-containing protein</fullName>
    </recommendedName>
</protein>
<dbReference type="AlphaFoldDB" id="A0A7S3UFJ8"/>
<evidence type="ECO:0000259" key="1">
    <source>
        <dbReference type="Pfam" id="PF05899"/>
    </source>
</evidence>
<sequence>MARTVATFRAPTGARNASRTGRTVAQASLKAAPGEIRVVRGASFESLQSEGVFSWPIWTCEASEFPWTYDQNETCYLLEGEVEAKADSGETASFQAGDLVSFPAGMSCTWKVTQAVKKHYKFY</sequence>
<dbReference type="InterPro" id="IPR011051">
    <property type="entry name" value="RmlC_Cupin_sf"/>
</dbReference>
<accession>A0A7S3UFJ8</accession>
<dbReference type="Gene3D" id="2.60.120.10">
    <property type="entry name" value="Jelly Rolls"/>
    <property type="match status" value="1"/>
</dbReference>
<dbReference type="SUPFAM" id="SSF51182">
    <property type="entry name" value="RmlC-like cupins"/>
    <property type="match status" value="1"/>
</dbReference>
<proteinExistence type="predicted"/>
<gene>
    <name evidence="2" type="ORF">PSAL00342_LOCUS7257</name>
</gene>
<dbReference type="InterPro" id="IPR014710">
    <property type="entry name" value="RmlC-like_jellyroll"/>
</dbReference>
<name>A0A7S3UFJ8_9CHLO</name>
<reference evidence="2" key="1">
    <citation type="submission" date="2021-01" db="EMBL/GenBank/DDBJ databases">
        <authorList>
            <person name="Corre E."/>
            <person name="Pelletier E."/>
            <person name="Niang G."/>
            <person name="Scheremetjew M."/>
            <person name="Finn R."/>
            <person name="Kale V."/>
            <person name="Holt S."/>
            <person name="Cochrane G."/>
            <person name="Meng A."/>
            <person name="Brown T."/>
            <person name="Cohen L."/>
        </authorList>
    </citation>
    <scope>NUCLEOTIDE SEQUENCE</scope>
    <source>
        <strain evidence="2">CCMP1897</strain>
    </source>
</reference>
<dbReference type="CDD" id="cd02227">
    <property type="entry name" value="cupin_TM1112-like"/>
    <property type="match status" value="1"/>
</dbReference>
<dbReference type="InterPro" id="IPR008579">
    <property type="entry name" value="UGlyAH_Cupin_dom"/>
</dbReference>
<dbReference type="PANTHER" id="PTHR33271:SF22">
    <property type="entry name" value="OS04G0445200 PROTEIN"/>
    <property type="match status" value="1"/>
</dbReference>
<dbReference type="EMBL" id="HBIS01008651">
    <property type="protein sequence ID" value="CAE0613358.1"/>
    <property type="molecule type" value="Transcribed_RNA"/>
</dbReference>
<feature type="domain" description="(S)-ureidoglycine aminohydrolase cupin" evidence="1">
    <location>
        <begin position="48"/>
        <end position="120"/>
    </location>
</feature>
<organism evidence="2">
    <name type="scientific">Picocystis salinarum</name>
    <dbReference type="NCBI Taxonomy" id="88271"/>
    <lineage>
        <taxon>Eukaryota</taxon>
        <taxon>Viridiplantae</taxon>
        <taxon>Chlorophyta</taxon>
        <taxon>Picocystophyceae</taxon>
        <taxon>Picocystales</taxon>
        <taxon>Picocystaceae</taxon>
        <taxon>Picocystis</taxon>
    </lineage>
</organism>
<evidence type="ECO:0000313" key="2">
    <source>
        <dbReference type="EMBL" id="CAE0613358.1"/>
    </source>
</evidence>
<dbReference type="Pfam" id="PF05899">
    <property type="entry name" value="Cupin_3"/>
    <property type="match status" value="1"/>
</dbReference>